<evidence type="ECO:0000313" key="2">
    <source>
        <dbReference type="Proteomes" id="UP000005239"/>
    </source>
</evidence>
<dbReference type="OrthoDB" id="2342932at2759"/>
<dbReference type="InterPro" id="IPR011333">
    <property type="entry name" value="SKP1/BTB/POZ_sf"/>
</dbReference>
<dbReference type="Gene3D" id="3.30.710.10">
    <property type="entry name" value="Potassium Channel Kv1.1, Chain A"/>
    <property type="match status" value="1"/>
</dbReference>
<dbReference type="InterPro" id="IPR016897">
    <property type="entry name" value="SKP1"/>
</dbReference>
<organism evidence="1 2">
    <name type="scientific">Pristionchus pacificus</name>
    <name type="common">Parasitic nematode worm</name>
    <dbReference type="NCBI Taxonomy" id="54126"/>
    <lineage>
        <taxon>Eukaryota</taxon>
        <taxon>Metazoa</taxon>
        <taxon>Ecdysozoa</taxon>
        <taxon>Nematoda</taxon>
        <taxon>Chromadorea</taxon>
        <taxon>Rhabditida</taxon>
        <taxon>Rhabditina</taxon>
        <taxon>Diplogasteromorpha</taxon>
        <taxon>Diplogasteroidea</taxon>
        <taxon>Neodiplogasteridae</taxon>
        <taxon>Pristionchus</taxon>
    </lineage>
</organism>
<accession>A0A8R1YLG4</accession>
<dbReference type="Proteomes" id="UP000005239">
    <property type="component" value="Unassembled WGS sequence"/>
</dbReference>
<dbReference type="Pfam" id="PF01466">
    <property type="entry name" value="Skp1"/>
    <property type="match status" value="1"/>
</dbReference>
<dbReference type="PANTHER" id="PTHR11165">
    <property type="entry name" value="SKP1"/>
    <property type="match status" value="1"/>
</dbReference>
<protein>
    <submittedName>
        <fullName evidence="1">Skp1 domain-containing protein</fullName>
    </submittedName>
</protein>
<proteinExistence type="predicted"/>
<dbReference type="AlphaFoldDB" id="A0A2A6BIM9"/>
<gene>
    <name evidence="1" type="primary">WBGene00205289</name>
</gene>
<name>A0A2A6BIM9_PRIPA</name>
<evidence type="ECO:0000313" key="1">
    <source>
        <dbReference type="EnsemblMetazoa" id="PPA32428.1"/>
    </source>
</evidence>
<reference evidence="1" key="2">
    <citation type="submission" date="2022-06" db="UniProtKB">
        <authorList>
            <consortium name="EnsemblMetazoa"/>
        </authorList>
    </citation>
    <scope>IDENTIFICATION</scope>
    <source>
        <strain evidence="1">PS312</strain>
    </source>
</reference>
<accession>A0A2A6BIM9</accession>
<dbReference type="GO" id="GO:0006511">
    <property type="term" value="P:ubiquitin-dependent protein catabolic process"/>
    <property type="evidence" value="ECO:0007669"/>
    <property type="project" value="InterPro"/>
</dbReference>
<keyword evidence="2" id="KW-1185">Reference proteome</keyword>
<dbReference type="InterPro" id="IPR016072">
    <property type="entry name" value="Skp1_comp_dimer"/>
</dbReference>
<dbReference type="InterPro" id="IPR036296">
    <property type="entry name" value="SKP1-like_dim_sf"/>
</dbReference>
<dbReference type="SUPFAM" id="SSF81382">
    <property type="entry name" value="Skp1 dimerisation domain-like"/>
    <property type="match status" value="1"/>
</dbReference>
<reference evidence="2" key="1">
    <citation type="journal article" date="2008" name="Nat. Genet.">
        <title>The Pristionchus pacificus genome provides a unique perspective on nematode lifestyle and parasitism.</title>
        <authorList>
            <person name="Dieterich C."/>
            <person name="Clifton S.W."/>
            <person name="Schuster L.N."/>
            <person name="Chinwalla A."/>
            <person name="Delehaunty K."/>
            <person name="Dinkelacker I."/>
            <person name="Fulton L."/>
            <person name="Fulton R."/>
            <person name="Godfrey J."/>
            <person name="Minx P."/>
            <person name="Mitreva M."/>
            <person name="Roeseler W."/>
            <person name="Tian H."/>
            <person name="Witte H."/>
            <person name="Yang S.P."/>
            <person name="Wilson R.K."/>
            <person name="Sommer R.J."/>
        </authorList>
    </citation>
    <scope>NUCLEOTIDE SEQUENCE [LARGE SCALE GENOMIC DNA]</scope>
    <source>
        <strain evidence="2">PS312</strain>
    </source>
</reference>
<dbReference type="EnsemblMetazoa" id="PPA32428.1">
    <property type="protein sequence ID" value="PPA32428.1"/>
    <property type="gene ID" value="WBGene00205289"/>
</dbReference>
<sequence length="92" mass="10266">MSAVSSDGHSFHVVLGIAMMSQTVRGIIEIENSALFDLLIAANYLDIKELLIVCCRAVAMMFREKSPEDIRKLFEIINDLTPEEELVINGEP</sequence>